<dbReference type="InterPro" id="IPR055135">
    <property type="entry name" value="PRMT_dom"/>
</dbReference>
<evidence type="ECO:0000256" key="3">
    <source>
        <dbReference type="ARBA" id="ARBA00022691"/>
    </source>
</evidence>
<dbReference type="GO" id="GO:0032259">
    <property type="term" value="P:methylation"/>
    <property type="evidence" value="ECO:0007669"/>
    <property type="project" value="UniProtKB-KW"/>
</dbReference>
<accession>A0A9N9TW26</accession>
<keyword evidence="3 4" id="KW-0949">S-adenosyl-L-methionine</keyword>
<sequence>MSSRVPRLGAQQKKTNNLAYLKKAKQACIRNNYAKAYENFVLYFESLEDPADSDLAVQGVFTRLVCRMGSILEETSNTEELLKCYIQALNFFPDNYLILNNLGAYMFKISEINIARRYLEKAFRVNKNYLPAEINLMHVKWHQMPRWHFRMLNDKARNEAYKAAIESVTAKGYKNVVDIGAGCGLLSLISARIPDTSVLAIEENKQLYDMCLDVMKNNQVTNVKVMHCYSTDIEDPPDKCNLLVTEVFDCALFGEKALCTIYHAISVLRTEEDYKIIPAGAKLYITGITCEDLIKRHKLTLDKSLDLLNLGNICLTEHDLEPYETENLTERNVEYLTDSHRAFDINFYDLEQIGEILKDETYEKIIHLKCLKEGEIHAFAVWFDLNLTDDITITNNPLNADRVTCWEQAVVYLDHPVEVETGTVLTVKVGVKDCGLHVELIEIEPHRNHTCFKASKDVITFLNDPKLVDTIAGLEQKFRDVNFTVVDNNCFPLLGFLLAKTGDSSTVYHPIKQETDRAFFDYLLTVNRIPKERFVIVKGLEDTPGEDRTIFFFDSIHVDGSLQNYCLTKNEIATWINVPQCLNVVVQLINSPYIEICNKVDDANVFGFKIADVINEYSGFEHPNLERLKYEEYSTPVKFRLEGDGEASKNVIALKKGDCNAILLWYEIRFYQDIVYSTLNSTHYKKTCYFLNEPKQLELSDGVTVKMKINDTYMKFSIA</sequence>
<dbReference type="PROSITE" id="PS51678">
    <property type="entry name" value="SAM_MT_PRMT"/>
    <property type="match status" value="1"/>
</dbReference>
<proteinExistence type="predicted"/>
<feature type="domain" description="Protein arginine N-methyltransferase" evidence="5">
    <location>
        <begin position="335"/>
        <end position="432"/>
    </location>
</feature>
<name>A0A9N9TW26_PHYSR</name>
<protein>
    <recommendedName>
        <fullName evidence="5">Protein arginine N-methyltransferase domain-containing protein</fullName>
    </recommendedName>
</protein>
<evidence type="ECO:0000259" key="5">
    <source>
        <dbReference type="Pfam" id="PF22528"/>
    </source>
</evidence>
<evidence type="ECO:0000256" key="4">
    <source>
        <dbReference type="PROSITE-ProRule" id="PRU01015"/>
    </source>
</evidence>
<dbReference type="Gene3D" id="2.70.160.11">
    <property type="entry name" value="Hnrnp arginine n-methyltransferase1"/>
    <property type="match status" value="2"/>
</dbReference>
<dbReference type="CDD" id="cd02440">
    <property type="entry name" value="AdoMet_MTases"/>
    <property type="match status" value="1"/>
</dbReference>
<dbReference type="AlphaFoldDB" id="A0A9N9TW26"/>
<gene>
    <name evidence="6" type="ORF">PHYEVI_LOCUS10820</name>
</gene>
<reference evidence="6" key="1">
    <citation type="submission" date="2022-01" db="EMBL/GenBank/DDBJ databases">
        <authorList>
            <person name="King R."/>
        </authorList>
    </citation>
    <scope>NUCLEOTIDE SEQUENCE</scope>
</reference>
<organism evidence="6 7">
    <name type="scientific">Phyllotreta striolata</name>
    <name type="common">Striped flea beetle</name>
    <name type="synonym">Crioceris striolata</name>
    <dbReference type="NCBI Taxonomy" id="444603"/>
    <lineage>
        <taxon>Eukaryota</taxon>
        <taxon>Metazoa</taxon>
        <taxon>Ecdysozoa</taxon>
        <taxon>Arthropoda</taxon>
        <taxon>Hexapoda</taxon>
        <taxon>Insecta</taxon>
        <taxon>Pterygota</taxon>
        <taxon>Neoptera</taxon>
        <taxon>Endopterygota</taxon>
        <taxon>Coleoptera</taxon>
        <taxon>Polyphaga</taxon>
        <taxon>Cucujiformia</taxon>
        <taxon>Chrysomeloidea</taxon>
        <taxon>Chrysomelidae</taxon>
        <taxon>Galerucinae</taxon>
        <taxon>Alticini</taxon>
        <taxon>Phyllotreta</taxon>
    </lineage>
</organism>
<dbReference type="InterPro" id="IPR029063">
    <property type="entry name" value="SAM-dependent_MTases_sf"/>
</dbReference>
<dbReference type="InterPro" id="IPR025799">
    <property type="entry name" value="Arg_MeTrfase"/>
</dbReference>
<dbReference type="GO" id="GO:0042054">
    <property type="term" value="F:histone methyltransferase activity"/>
    <property type="evidence" value="ECO:0007669"/>
    <property type="project" value="TreeGrafter"/>
</dbReference>
<keyword evidence="2 4" id="KW-0808">Transferase</keyword>
<dbReference type="PANTHER" id="PTHR11006">
    <property type="entry name" value="PROTEIN ARGININE N-METHYLTRANSFERASE"/>
    <property type="match status" value="1"/>
</dbReference>
<dbReference type="OrthoDB" id="5980806at2759"/>
<dbReference type="PANTHER" id="PTHR11006:SF60">
    <property type="entry name" value="PROTEIN ARGININE N-METHYLTRANSFERASE 9"/>
    <property type="match status" value="1"/>
</dbReference>
<dbReference type="SUPFAM" id="SSF48452">
    <property type="entry name" value="TPR-like"/>
    <property type="match status" value="1"/>
</dbReference>
<dbReference type="Gene3D" id="3.40.50.150">
    <property type="entry name" value="Vaccinia Virus protein VP39"/>
    <property type="match status" value="1"/>
</dbReference>
<evidence type="ECO:0000256" key="2">
    <source>
        <dbReference type="ARBA" id="ARBA00022679"/>
    </source>
</evidence>
<dbReference type="SUPFAM" id="SSF53335">
    <property type="entry name" value="S-adenosyl-L-methionine-dependent methyltransferases"/>
    <property type="match status" value="1"/>
</dbReference>
<keyword evidence="7" id="KW-1185">Reference proteome</keyword>
<dbReference type="GO" id="GO:0005634">
    <property type="term" value="C:nucleus"/>
    <property type="evidence" value="ECO:0007669"/>
    <property type="project" value="TreeGrafter"/>
</dbReference>
<evidence type="ECO:0000256" key="1">
    <source>
        <dbReference type="ARBA" id="ARBA00022603"/>
    </source>
</evidence>
<dbReference type="Gene3D" id="1.25.40.10">
    <property type="entry name" value="Tetratricopeptide repeat domain"/>
    <property type="match status" value="1"/>
</dbReference>
<dbReference type="Pfam" id="PF22528">
    <property type="entry name" value="PRMT_C"/>
    <property type="match status" value="1"/>
</dbReference>
<dbReference type="Proteomes" id="UP001153712">
    <property type="component" value="Chromosome 8"/>
</dbReference>
<evidence type="ECO:0000313" key="7">
    <source>
        <dbReference type="Proteomes" id="UP001153712"/>
    </source>
</evidence>
<dbReference type="InterPro" id="IPR011990">
    <property type="entry name" value="TPR-like_helical_dom_sf"/>
</dbReference>
<evidence type="ECO:0000313" key="6">
    <source>
        <dbReference type="EMBL" id="CAG9864567.1"/>
    </source>
</evidence>
<dbReference type="EMBL" id="OU900101">
    <property type="protein sequence ID" value="CAG9864567.1"/>
    <property type="molecule type" value="Genomic_DNA"/>
</dbReference>
<dbReference type="GO" id="GO:0016274">
    <property type="term" value="F:protein-arginine N-methyltransferase activity"/>
    <property type="evidence" value="ECO:0007669"/>
    <property type="project" value="InterPro"/>
</dbReference>
<keyword evidence="1 4" id="KW-0489">Methyltransferase</keyword>